<dbReference type="InterPro" id="IPR018062">
    <property type="entry name" value="HTH_AraC-typ_CS"/>
</dbReference>
<keyword evidence="6" id="KW-1185">Reference proteome</keyword>
<organism evidence="5 6">
    <name type="scientific">Niabella drilacis (strain DSM 25811 / CCM 8410 / CCUG 62505 / LMG 26954 / E90)</name>
    <dbReference type="NCBI Taxonomy" id="1285928"/>
    <lineage>
        <taxon>Bacteria</taxon>
        <taxon>Pseudomonadati</taxon>
        <taxon>Bacteroidota</taxon>
        <taxon>Chitinophagia</taxon>
        <taxon>Chitinophagales</taxon>
        <taxon>Chitinophagaceae</taxon>
        <taxon>Niabella</taxon>
    </lineage>
</organism>
<dbReference type="Gene3D" id="1.10.10.60">
    <property type="entry name" value="Homeodomain-like"/>
    <property type="match status" value="2"/>
</dbReference>
<gene>
    <name evidence="5" type="ORF">SAMN04487894_102460</name>
</gene>
<dbReference type="RefSeq" id="WP_176954323.1">
    <property type="nucleotide sequence ID" value="NZ_FMZO01000002.1"/>
</dbReference>
<feature type="domain" description="HTH araC/xylS-type" evidence="4">
    <location>
        <begin position="187"/>
        <end position="285"/>
    </location>
</feature>
<dbReference type="AlphaFoldDB" id="A0A1G6LUD6"/>
<reference evidence="6" key="1">
    <citation type="submission" date="2016-10" db="EMBL/GenBank/DDBJ databases">
        <authorList>
            <person name="Varghese N."/>
            <person name="Submissions S."/>
        </authorList>
    </citation>
    <scope>NUCLEOTIDE SEQUENCE [LARGE SCALE GENOMIC DNA]</scope>
    <source>
        <strain evidence="6">DSM 25811 / CCM 8410 / LMG 26954 / E90</strain>
    </source>
</reference>
<dbReference type="PANTHER" id="PTHR43280:SF27">
    <property type="entry name" value="TRANSCRIPTIONAL REGULATOR MTLR"/>
    <property type="match status" value="1"/>
</dbReference>
<dbReference type="CDD" id="cd06976">
    <property type="entry name" value="cupin_MtlR-like_N"/>
    <property type="match status" value="1"/>
</dbReference>
<dbReference type="GO" id="GO:0043565">
    <property type="term" value="F:sequence-specific DNA binding"/>
    <property type="evidence" value="ECO:0007669"/>
    <property type="project" value="InterPro"/>
</dbReference>
<dbReference type="PRINTS" id="PR00032">
    <property type="entry name" value="HTHARAC"/>
</dbReference>
<dbReference type="PROSITE" id="PS00041">
    <property type="entry name" value="HTH_ARAC_FAMILY_1"/>
    <property type="match status" value="1"/>
</dbReference>
<protein>
    <submittedName>
        <fullName evidence="5">AraC-type DNA-binding protein</fullName>
    </submittedName>
</protein>
<dbReference type="InterPro" id="IPR018060">
    <property type="entry name" value="HTH_AraC"/>
</dbReference>
<dbReference type="EMBL" id="FMZO01000002">
    <property type="protein sequence ID" value="SDC46684.1"/>
    <property type="molecule type" value="Genomic_DNA"/>
</dbReference>
<dbReference type="PROSITE" id="PS01124">
    <property type="entry name" value="HTH_ARAC_FAMILY_2"/>
    <property type="match status" value="1"/>
</dbReference>
<evidence type="ECO:0000256" key="3">
    <source>
        <dbReference type="ARBA" id="ARBA00023163"/>
    </source>
</evidence>
<evidence type="ECO:0000313" key="5">
    <source>
        <dbReference type="EMBL" id="SDC46684.1"/>
    </source>
</evidence>
<evidence type="ECO:0000256" key="1">
    <source>
        <dbReference type="ARBA" id="ARBA00023015"/>
    </source>
</evidence>
<keyword evidence="2 5" id="KW-0238">DNA-binding</keyword>
<dbReference type="InterPro" id="IPR009057">
    <property type="entry name" value="Homeodomain-like_sf"/>
</dbReference>
<dbReference type="PANTHER" id="PTHR43280">
    <property type="entry name" value="ARAC-FAMILY TRANSCRIPTIONAL REGULATOR"/>
    <property type="match status" value="1"/>
</dbReference>
<evidence type="ECO:0000256" key="2">
    <source>
        <dbReference type="ARBA" id="ARBA00023125"/>
    </source>
</evidence>
<dbReference type="Pfam" id="PF12833">
    <property type="entry name" value="HTH_18"/>
    <property type="match status" value="1"/>
</dbReference>
<sequence length="290" mass="33690">MKAIEQRLPQDYDKSFIVFRESGQFFPCPWHYHPEYELVLITSSTGRRMVGDHIGYFDKEDLVFMGPGLQHVWLNDENYVNGEAREQADGIVIQFVEKFLGEKFLEIPEMEKLKKVFQLASHGMVIQGDTRNQINNIMKQMPTMTGLERLSALFNIFHLLAHTREYELLASPGYVQKGCWNGSDRSAKITEYIMRNFDSDISLPEIAARSNMAITTFCNFFKENYRTTFVEYLNTVRVGYACKLIAEKNKNVVEIAYECGFKNLANFNRQFKKIKKMTPTDYRRTVDASA</sequence>
<name>A0A1G6LUD6_NIADE</name>
<dbReference type="GO" id="GO:0003700">
    <property type="term" value="F:DNA-binding transcription factor activity"/>
    <property type="evidence" value="ECO:0007669"/>
    <property type="project" value="InterPro"/>
</dbReference>
<dbReference type="InterPro" id="IPR011051">
    <property type="entry name" value="RmlC_Cupin_sf"/>
</dbReference>
<dbReference type="InterPro" id="IPR014710">
    <property type="entry name" value="RmlC-like_jellyroll"/>
</dbReference>
<dbReference type="Proteomes" id="UP000198757">
    <property type="component" value="Unassembled WGS sequence"/>
</dbReference>
<keyword evidence="3" id="KW-0804">Transcription</keyword>
<dbReference type="SUPFAM" id="SSF51182">
    <property type="entry name" value="RmlC-like cupins"/>
    <property type="match status" value="1"/>
</dbReference>
<evidence type="ECO:0000259" key="4">
    <source>
        <dbReference type="PROSITE" id="PS01124"/>
    </source>
</evidence>
<accession>A0A1G6LUD6</accession>
<dbReference type="SUPFAM" id="SSF46689">
    <property type="entry name" value="Homeodomain-like"/>
    <property type="match status" value="2"/>
</dbReference>
<dbReference type="InterPro" id="IPR020449">
    <property type="entry name" value="Tscrpt_reg_AraC-type_HTH"/>
</dbReference>
<dbReference type="SMART" id="SM00342">
    <property type="entry name" value="HTH_ARAC"/>
    <property type="match status" value="1"/>
</dbReference>
<keyword evidence="1" id="KW-0805">Transcription regulation</keyword>
<dbReference type="Gene3D" id="2.60.120.10">
    <property type="entry name" value="Jelly Rolls"/>
    <property type="match status" value="1"/>
</dbReference>
<dbReference type="STRING" id="1285928.SAMN04487894_102460"/>
<evidence type="ECO:0000313" key="6">
    <source>
        <dbReference type="Proteomes" id="UP000198757"/>
    </source>
</evidence>
<proteinExistence type="predicted"/>